<dbReference type="AlphaFoldDB" id="A0A2H3DDJ4"/>
<name>A0A2H3DDJ4_ARMGA</name>
<proteinExistence type="predicted"/>
<evidence type="ECO:0000313" key="1">
    <source>
        <dbReference type="EMBL" id="PBK91874.1"/>
    </source>
</evidence>
<sequence length="244" mass="27593">MRGVLQVLTLTCSLQKIAAPGKLAIGVFRVMVLSTRDDQPIFSLTIFDVAVGAALLHNIRSSDDLCMTPNDCSPYWIAAALNRTVINSEPALIRLHHTTRYATYPDKWYWYRNKVPLNAYNIHSALFSVGHWYHPDSLDKGTQNHCKKARRAKNAHSQKHHYTASNRHALITSRHIKFGHKQDELPLIYGGAYLFFCLRTATNLTSSRPVLEVHMTSRLRCTPLCKDKIGDCTVVLKSPLTLLL</sequence>
<reference evidence="2" key="1">
    <citation type="journal article" date="2017" name="Nat. Ecol. Evol.">
        <title>Genome expansion and lineage-specific genetic innovations in the forest pathogenic fungi Armillaria.</title>
        <authorList>
            <person name="Sipos G."/>
            <person name="Prasanna A.N."/>
            <person name="Walter M.C."/>
            <person name="O'Connor E."/>
            <person name="Balint B."/>
            <person name="Krizsan K."/>
            <person name="Kiss B."/>
            <person name="Hess J."/>
            <person name="Varga T."/>
            <person name="Slot J."/>
            <person name="Riley R."/>
            <person name="Boka B."/>
            <person name="Rigling D."/>
            <person name="Barry K."/>
            <person name="Lee J."/>
            <person name="Mihaltcheva S."/>
            <person name="LaButti K."/>
            <person name="Lipzen A."/>
            <person name="Waldron R."/>
            <person name="Moloney N.M."/>
            <person name="Sperisen C."/>
            <person name="Kredics L."/>
            <person name="Vagvoelgyi C."/>
            <person name="Patrignani A."/>
            <person name="Fitzpatrick D."/>
            <person name="Nagy I."/>
            <person name="Doyle S."/>
            <person name="Anderson J.B."/>
            <person name="Grigoriev I.V."/>
            <person name="Gueldener U."/>
            <person name="Muensterkoetter M."/>
            <person name="Nagy L.G."/>
        </authorList>
    </citation>
    <scope>NUCLEOTIDE SEQUENCE [LARGE SCALE GENOMIC DNA]</scope>
    <source>
        <strain evidence="2">Ar21-2</strain>
    </source>
</reference>
<dbReference type="EMBL" id="KZ293660">
    <property type="protein sequence ID" value="PBK91874.1"/>
    <property type="molecule type" value="Genomic_DNA"/>
</dbReference>
<organism evidence="1 2">
    <name type="scientific">Armillaria gallica</name>
    <name type="common">Bulbous honey fungus</name>
    <name type="synonym">Armillaria bulbosa</name>
    <dbReference type="NCBI Taxonomy" id="47427"/>
    <lineage>
        <taxon>Eukaryota</taxon>
        <taxon>Fungi</taxon>
        <taxon>Dikarya</taxon>
        <taxon>Basidiomycota</taxon>
        <taxon>Agaricomycotina</taxon>
        <taxon>Agaricomycetes</taxon>
        <taxon>Agaricomycetidae</taxon>
        <taxon>Agaricales</taxon>
        <taxon>Marasmiineae</taxon>
        <taxon>Physalacriaceae</taxon>
        <taxon>Armillaria</taxon>
    </lineage>
</organism>
<dbReference type="InParanoid" id="A0A2H3DDJ4"/>
<dbReference type="OrthoDB" id="10519599at2759"/>
<protein>
    <submittedName>
        <fullName evidence="1">Uncharacterized protein</fullName>
    </submittedName>
</protein>
<dbReference type="Proteomes" id="UP000217790">
    <property type="component" value="Unassembled WGS sequence"/>
</dbReference>
<accession>A0A2H3DDJ4</accession>
<keyword evidence="2" id="KW-1185">Reference proteome</keyword>
<evidence type="ECO:0000313" key="2">
    <source>
        <dbReference type="Proteomes" id="UP000217790"/>
    </source>
</evidence>
<gene>
    <name evidence="1" type="ORF">ARMGADRAFT_1063847</name>
</gene>